<feature type="region of interest" description="Disordered" evidence="1">
    <location>
        <begin position="1"/>
        <end position="27"/>
    </location>
</feature>
<reference evidence="2 3" key="1">
    <citation type="submission" date="2019-01" db="EMBL/GenBank/DDBJ databases">
        <authorList>
            <person name="Ferrante I. M."/>
        </authorList>
    </citation>
    <scope>NUCLEOTIDE SEQUENCE [LARGE SCALE GENOMIC DNA]</scope>
    <source>
        <strain evidence="2 3">B856</strain>
    </source>
</reference>
<keyword evidence="3" id="KW-1185">Reference proteome</keyword>
<evidence type="ECO:0000313" key="3">
    <source>
        <dbReference type="Proteomes" id="UP000291116"/>
    </source>
</evidence>
<sequence length="495" mass="56694">MSTSFEHTTSLDQNKMNSTRDPSTVDPTSIDNMLAQEFLSLSFHDRNKINEEVHGVLCCSPAETPELIAESIEKLDKELRLIPGSEKEMYSLSQSRFGRKNSSEEGGSYVNDKEFRLRFLRAELFDARMAASKMVAFLHVVCDLFGEYALQRPIRLSDFTEPELHTFRTGNLQLLPFRDRSGRRIIAGVEGLAIQFDADLRFKILFYLLWVGGQDLETQLKGFVVIIWPVSDVAIQHMKNRERLVQVQKERLRGTPVRTCSFHFCVPDNPLSHMLRMIFTLTLDARKRCRLKFHVGHPVELQYLVKGYGIPVDHIPLTETGNVKTQNLKVWMKLRSTIEEGRDGAVNIIECPGSNDVLFRPSKLIKGHPGNVKFQSLIEYYHEQGLGVTAASKEIVALILKKKGRILVWDKRGWWTKLTDPAQMQFKVSVSYRDYKKKNKGRTQISNSSTFVFQQEKKRRRLEEATASPTANKSYCDFFSIDGGIRPAALGWLQE</sequence>
<proteinExistence type="predicted"/>
<accession>A0A448ZI55</accession>
<dbReference type="Proteomes" id="UP000291116">
    <property type="component" value="Unassembled WGS sequence"/>
</dbReference>
<evidence type="ECO:0000256" key="1">
    <source>
        <dbReference type="SAM" id="MobiDB-lite"/>
    </source>
</evidence>
<evidence type="ECO:0008006" key="4">
    <source>
        <dbReference type="Google" id="ProtNLM"/>
    </source>
</evidence>
<gene>
    <name evidence="2" type="ORF">PSNMU_V1.4_AUG-EV-PASAV3_0086720</name>
</gene>
<dbReference type="OrthoDB" id="75724at2759"/>
<organism evidence="2 3">
    <name type="scientific">Pseudo-nitzschia multistriata</name>
    <dbReference type="NCBI Taxonomy" id="183589"/>
    <lineage>
        <taxon>Eukaryota</taxon>
        <taxon>Sar</taxon>
        <taxon>Stramenopiles</taxon>
        <taxon>Ochrophyta</taxon>
        <taxon>Bacillariophyta</taxon>
        <taxon>Bacillariophyceae</taxon>
        <taxon>Bacillariophycidae</taxon>
        <taxon>Bacillariales</taxon>
        <taxon>Bacillariaceae</taxon>
        <taxon>Pseudo-nitzschia</taxon>
    </lineage>
</organism>
<protein>
    <recommendedName>
        <fullName evidence="4">CRAL-TRIO domain-containing protein</fullName>
    </recommendedName>
</protein>
<name>A0A448ZI55_9STRA</name>
<dbReference type="AlphaFoldDB" id="A0A448ZI55"/>
<dbReference type="EMBL" id="CAACVS010000380">
    <property type="protein sequence ID" value="VEU41737.1"/>
    <property type="molecule type" value="Genomic_DNA"/>
</dbReference>
<evidence type="ECO:0000313" key="2">
    <source>
        <dbReference type="EMBL" id="VEU41737.1"/>
    </source>
</evidence>